<feature type="compositionally biased region" description="Polar residues" evidence="1">
    <location>
        <begin position="33"/>
        <end position="51"/>
    </location>
</feature>
<reference evidence="4" key="1">
    <citation type="submission" date="2016-11" db="UniProtKB">
        <authorList>
            <consortium name="WormBaseParasite"/>
        </authorList>
    </citation>
    <scope>IDENTIFICATION</scope>
</reference>
<evidence type="ECO:0000313" key="3">
    <source>
        <dbReference type="Proteomes" id="UP000095282"/>
    </source>
</evidence>
<feature type="chain" id="PRO_5009309386" evidence="2">
    <location>
        <begin position="17"/>
        <end position="139"/>
    </location>
</feature>
<dbReference type="WBParaSite" id="Csp11.Scaffold630.g19704.t1">
    <property type="protein sequence ID" value="Csp11.Scaffold630.g19704.t1"/>
    <property type="gene ID" value="Csp11.Scaffold630.g19704"/>
</dbReference>
<sequence>MLFTILLITGLISALAVGCAKKKPKKKGEKLRSPTQDGVTSPKTQTSQISKLTLVKSKQRPIADLSDEISRSNPKTPKSKSVEEISARIHRANRSNSSKFDSSASINEEKDPEPKAPTPAKKDESVDEVENSVDSDDKN</sequence>
<feature type="compositionally biased region" description="Acidic residues" evidence="1">
    <location>
        <begin position="125"/>
        <end position="139"/>
    </location>
</feature>
<feature type="compositionally biased region" description="Basic residues" evidence="1">
    <location>
        <begin position="20"/>
        <end position="29"/>
    </location>
</feature>
<evidence type="ECO:0000256" key="1">
    <source>
        <dbReference type="SAM" id="MobiDB-lite"/>
    </source>
</evidence>
<keyword evidence="3" id="KW-1185">Reference proteome</keyword>
<feature type="region of interest" description="Disordered" evidence="1">
    <location>
        <begin position="20"/>
        <end position="139"/>
    </location>
</feature>
<proteinExistence type="predicted"/>
<organism evidence="3 4">
    <name type="scientific">Caenorhabditis tropicalis</name>
    <dbReference type="NCBI Taxonomy" id="1561998"/>
    <lineage>
        <taxon>Eukaryota</taxon>
        <taxon>Metazoa</taxon>
        <taxon>Ecdysozoa</taxon>
        <taxon>Nematoda</taxon>
        <taxon>Chromadorea</taxon>
        <taxon>Rhabditida</taxon>
        <taxon>Rhabditina</taxon>
        <taxon>Rhabditomorpha</taxon>
        <taxon>Rhabditoidea</taxon>
        <taxon>Rhabditidae</taxon>
        <taxon>Peloderinae</taxon>
        <taxon>Caenorhabditis</taxon>
    </lineage>
</organism>
<accession>A0A1I7UVB5</accession>
<feature type="signal peptide" evidence="2">
    <location>
        <begin position="1"/>
        <end position="16"/>
    </location>
</feature>
<dbReference type="AlphaFoldDB" id="A0A1I7UVB5"/>
<dbReference type="Proteomes" id="UP000095282">
    <property type="component" value="Unplaced"/>
</dbReference>
<dbReference type="eggNOG" id="ENOG502TJ6U">
    <property type="taxonomic scope" value="Eukaryota"/>
</dbReference>
<protein>
    <submittedName>
        <fullName evidence="4">Lipoprotein</fullName>
    </submittedName>
</protein>
<name>A0A1I7UVB5_9PELO</name>
<feature type="compositionally biased region" description="Basic and acidic residues" evidence="1">
    <location>
        <begin position="107"/>
        <end position="124"/>
    </location>
</feature>
<evidence type="ECO:0000313" key="4">
    <source>
        <dbReference type="WBParaSite" id="Csp11.Scaffold630.g19704.t1"/>
    </source>
</evidence>
<evidence type="ECO:0000256" key="2">
    <source>
        <dbReference type="SAM" id="SignalP"/>
    </source>
</evidence>
<keyword evidence="2" id="KW-0732">Signal</keyword>
<feature type="compositionally biased region" description="Polar residues" evidence="1">
    <location>
        <begin position="94"/>
        <end position="106"/>
    </location>
</feature>